<evidence type="ECO:0000313" key="4">
    <source>
        <dbReference type="Proteomes" id="UP001590951"/>
    </source>
</evidence>
<accession>A0ABR4BAY8</accession>
<organism evidence="3 4">
    <name type="scientific">Lepraria finkii</name>
    <dbReference type="NCBI Taxonomy" id="1340010"/>
    <lineage>
        <taxon>Eukaryota</taxon>
        <taxon>Fungi</taxon>
        <taxon>Dikarya</taxon>
        <taxon>Ascomycota</taxon>
        <taxon>Pezizomycotina</taxon>
        <taxon>Lecanoromycetes</taxon>
        <taxon>OSLEUM clade</taxon>
        <taxon>Lecanoromycetidae</taxon>
        <taxon>Lecanorales</taxon>
        <taxon>Lecanorineae</taxon>
        <taxon>Stereocaulaceae</taxon>
        <taxon>Lepraria</taxon>
    </lineage>
</organism>
<protein>
    <submittedName>
        <fullName evidence="3">Uncharacterized protein</fullName>
    </submittedName>
</protein>
<gene>
    <name evidence="3" type="ORF">ABVK25_004839</name>
</gene>
<name>A0ABR4BAY8_9LECA</name>
<feature type="compositionally biased region" description="Basic and acidic residues" evidence="2">
    <location>
        <begin position="126"/>
        <end position="139"/>
    </location>
</feature>
<keyword evidence="4" id="KW-1185">Reference proteome</keyword>
<keyword evidence="1" id="KW-0175">Coiled coil</keyword>
<evidence type="ECO:0000256" key="1">
    <source>
        <dbReference type="SAM" id="Coils"/>
    </source>
</evidence>
<evidence type="ECO:0000256" key="2">
    <source>
        <dbReference type="SAM" id="MobiDB-lite"/>
    </source>
</evidence>
<dbReference type="EMBL" id="JBHFEH010000013">
    <property type="protein sequence ID" value="KAL2055017.1"/>
    <property type="molecule type" value="Genomic_DNA"/>
</dbReference>
<evidence type="ECO:0000313" key="3">
    <source>
        <dbReference type="EMBL" id="KAL2055017.1"/>
    </source>
</evidence>
<reference evidence="3 4" key="1">
    <citation type="submission" date="2024-09" db="EMBL/GenBank/DDBJ databases">
        <title>Rethinking Asexuality: The Enigmatic Case of Functional Sexual Genes in Lepraria (Stereocaulaceae).</title>
        <authorList>
            <person name="Doellman M."/>
            <person name="Sun Y."/>
            <person name="Barcenas-Pena A."/>
            <person name="Lumbsch H.T."/>
            <person name="Grewe F."/>
        </authorList>
    </citation>
    <scope>NUCLEOTIDE SEQUENCE [LARGE SCALE GENOMIC DNA]</scope>
    <source>
        <strain evidence="3 4">Grewe 0041</strain>
    </source>
</reference>
<feature type="compositionally biased region" description="Polar residues" evidence="2">
    <location>
        <begin position="196"/>
        <end position="205"/>
    </location>
</feature>
<feature type="coiled-coil region" evidence="1">
    <location>
        <begin position="16"/>
        <end position="43"/>
    </location>
</feature>
<feature type="region of interest" description="Disordered" evidence="2">
    <location>
        <begin position="126"/>
        <end position="149"/>
    </location>
</feature>
<feature type="region of interest" description="Disordered" evidence="2">
    <location>
        <begin position="187"/>
        <end position="213"/>
    </location>
</feature>
<dbReference type="Proteomes" id="UP001590951">
    <property type="component" value="Unassembled WGS sequence"/>
</dbReference>
<proteinExistence type="predicted"/>
<sequence>MSMLQVLERIFEKKELGTATENVEKLTTDNARLEEELAESKKTVDQRYSNEYVADLLGGMEQLQNELTSSQPSPQVKDAEIRELAFENSRLKEELSIARENLGLGPFSSCRHSLTEDGKARIERMLDEEPRASDSDARAKASTSNNNKTFAKDTYGTLYTIPKTNGNDYDWIQGVDVDFLELDNSDAESWCMGDPTPTSRSQNSPKESDVDAM</sequence>
<comment type="caution">
    <text evidence="3">The sequence shown here is derived from an EMBL/GenBank/DDBJ whole genome shotgun (WGS) entry which is preliminary data.</text>
</comment>